<evidence type="ECO:0000256" key="1">
    <source>
        <dbReference type="SAM" id="MobiDB-lite"/>
    </source>
</evidence>
<dbReference type="RefSeq" id="WP_188523556.1">
    <property type="nucleotide sequence ID" value="NZ_BMDG01000006.1"/>
</dbReference>
<dbReference type="PANTHER" id="PTHR39420:SF2">
    <property type="entry name" value="HYDROLASE"/>
    <property type="match status" value="1"/>
</dbReference>
<keyword evidence="2" id="KW-0378">Hydrolase</keyword>
<gene>
    <name evidence="2" type="ORF">GCM10007368_19950</name>
</gene>
<dbReference type="Proteomes" id="UP000632535">
    <property type="component" value="Unassembled WGS sequence"/>
</dbReference>
<evidence type="ECO:0000313" key="3">
    <source>
        <dbReference type="Proteomes" id="UP000632535"/>
    </source>
</evidence>
<accession>A0ABQ2B965</accession>
<dbReference type="InterPro" id="IPR018766">
    <property type="entry name" value="Zinicin_2"/>
</dbReference>
<dbReference type="Gene3D" id="1.20.150.30">
    <property type="entry name" value="Zincin-like metallopeptidase, N-terminal domain"/>
    <property type="match status" value="1"/>
</dbReference>
<feature type="region of interest" description="Disordered" evidence="1">
    <location>
        <begin position="466"/>
        <end position="513"/>
    </location>
</feature>
<dbReference type="SUPFAM" id="SSF55486">
    <property type="entry name" value="Metalloproteases ('zincins'), catalytic domain"/>
    <property type="match status" value="1"/>
</dbReference>
<dbReference type="Pfam" id="PF10103">
    <property type="entry name" value="Zincin_2"/>
    <property type="match status" value="1"/>
</dbReference>
<dbReference type="PANTHER" id="PTHR39420">
    <property type="match status" value="1"/>
</dbReference>
<organism evidence="2 3">
    <name type="scientific">Isoptericola cucumis</name>
    <dbReference type="NCBI Taxonomy" id="1776856"/>
    <lineage>
        <taxon>Bacteria</taxon>
        <taxon>Bacillati</taxon>
        <taxon>Actinomycetota</taxon>
        <taxon>Actinomycetes</taxon>
        <taxon>Micrococcales</taxon>
        <taxon>Promicromonosporaceae</taxon>
        <taxon>Isoptericola</taxon>
    </lineage>
</organism>
<proteinExistence type="predicted"/>
<protein>
    <submittedName>
        <fullName evidence="2">Hydrolase</fullName>
    </submittedName>
</protein>
<dbReference type="InterPro" id="IPR042271">
    <property type="entry name" value="Zinicin_2_N"/>
</dbReference>
<evidence type="ECO:0000313" key="2">
    <source>
        <dbReference type="EMBL" id="GGI08195.1"/>
    </source>
</evidence>
<name>A0ABQ2B965_9MICO</name>
<reference evidence="3" key="1">
    <citation type="journal article" date="2019" name="Int. J. Syst. Evol. Microbiol.">
        <title>The Global Catalogue of Microorganisms (GCM) 10K type strain sequencing project: providing services to taxonomists for standard genome sequencing and annotation.</title>
        <authorList>
            <consortium name="The Broad Institute Genomics Platform"/>
            <consortium name="The Broad Institute Genome Sequencing Center for Infectious Disease"/>
            <person name="Wu L."/>
            <person name="Ma J."/>
        </authorList>
    </citation>
    <scope>NUCLEOTIDE SEQUENCE [LARGE SCALE GENOMIC DNA]</scope>
    <source>
        <strain evidence="3">CCM 8653</strain>
    </source>
</reference>
<dbReference type="NCBIfam" id="TIGR03624">
    <property type="entry name" value="putative hydrolase"/>
    <property type="match status" value="1"/>
</dbReference>
<keyword evidence="3" id="KW-1185">Reference proteome</keyword>
<comment type="caution">
    <text evidence="2">The sequence shown here is derived from an EMBL/GenBank/DDBJ whole genome shotgun (WGS) entry which is preliminary data.</text>
</comment>
<dbReference type="EMBL" id="BMDG01000006">
    <property type="protein sequence ID" value="GGI08195.1"/>
    <property type="molecule type" value="Genomic_DNA"/>
</dbReference>
<dbReference type="GO" id="GO:0016787">
    <property type="term" value="F:hydrolase activity"/>
    <property type="evidence" value="ECO:0007669"/>
    <property type="project" value="UniProtKB-KW"/>
</dbReference>
<feature type="compositionally biased region" description="Low complexity" evidence="1">
    <location>
        <begin position="478"/>
        <end position="490"/>
    </location>
</feature>
<sequence>MSNLPDDPEGAEERERMLRSMLEGFFGDRTDEVLAQMRAQGIDPAALAGVPGAGAPDPATMQAVLAQVQRLLSSSGDGPVNADVAHDVARQVAVAEGDPSLTGGQAKAATDALGVAELWLDAVTDLPPAGGPKHAWSRSEWVEATLPAWHGLVAPVATSVAEALATVLRDQLPEDLSGSGMPAVPGLPVGALGSGLDPSEMMRRLGSAVFGMQVGQAAGTLSREVFGATDVGVPLLTGPATVLLPTNVAAFAEGLDAPPEEVRHFLALREAAHARLFAHVPWLPAHLHALVESYARGITIDIDMLEQQVRDIDMSDPDALRGALTGGVFGLQHTPEQEATLLRLETALALVEGWVTEVAATAALPHLPHTYPLREMIRRRRAAGGPAEHTFATLVGLELRPRRSREATALFAHLLAEGGPEARDAVWQHPDLLPDDADLDDPAGYHTRRAAQAQEQSDVDAALAQIFDAAESDEDQEQVQGQEQGPAAGAPDDDPQAPEDGDDGPRGGGTPAG</sequence>
<feature type="compositionally biased region" description="Acidic residues" evidence="1">
    <location>
        <begin position="491"/>
        <end position="502"/>
    </location>
</feature>